<gene>
    <name evidence="1" type="ORF">NQ315_000075</name>
</gene>
<name>A0AAV8VU61_9CUCU</name>
<keyword evidence="2" id="KW-1185">Reference proteome</keyword>
<proteinExistence type="predicted"/>
<protein>
    <submittedName>
        <fullName evidence="1">Uncharacterized protein</fullName>
    </submittedName>
</protein>
<reference evidence="1 2" key="1">
    <citation type="journal article" date="2023" name="Insect Mol. Biol.">
        <title>Genome sequencing provides insights into the evolution of gene families encoding plant cell wall-degrading enzymes in longhorned beetles.</title>
        <authorList>
            <person name="Shin N.R."/>
            <person name="Okamura Y."/>
            <person name="Kirsch R."/>
            <person name="Pauchet Y."/>
        </authorList>
    </citation>
    <scope>NUCLEOTIDE SEQUENCE [LARGE SCALE GENOMIC DNA]</scope>
    <source>
        <strain evidence="1">EAD_L_NR</strain>
    </source>
</reference>
<organism evidence="1 2">
    <name type="scientific">Exocentrus adspersus</name>
    <dbReference type="NCBI Taxonomy" id="1586481"/>
    <lineage>
        <taxon>Eukaryota</taxon>
        <taxon>Metazoa</taxon>
        <taxon>Ecdysozoa</taxon>
        <taxon>Arthropoda</taxon>
        <taxon>Hexapoda</taxon>
        <taxon>Insecta</taxon>
        <taxon>Pterygota</taxon>
        <taxon>Neoptera</taxon>
        <taxon>Endopterygota</taxon>
        <taxon>Coleoptera</taxon>
        <taxon>Polyphaga</taxon>
        <taxon>Cucujiformia</taxon>
        <taxon>Chrysomeloidea</taxon>
        <taxon>Cerambycidae</taxon>
        <taxon>Lamiinae</taxon>
        <taxon>Acanthocinini</taxon>
        <taxon>Exocentrus</taxon>
    </lineage>
</organism>
<dbReference type="AlphaFoldDB" id="A0AAV8VU61"/>
<comment type="caution">
    <text evidence="1">The sequence shown here is derived from an EMBL/GenBank/DDBJ whole genome shotgun (WGS) entry which is preliminary data.</text>
</comment>
<accession>A0AAV8VU61</accession>
<dbReference type="Proteomes" id="UP001159042">
    <property type="component" value="Unassembled WGS sequence"/>
</dbReference>
<dbReference type="EMBL" id="JANEYG010000032">
    <property type="protein sequence ID" value="KAJ8917592.1"/>
    <property type="molecule type" value="Genomic_DNA"/>
</dbReference>
<sequence length="68" mass="8071">MERTEEEYQEGRFLKVETNTGKIIAPWTNQKIDIHSQTNQRMAAIRKQHCCQRRQIYSDLTGFIEKTA</sequence>
<evidence type="ECO:0000313" key="2">
    <source>
        <dbReference type="Proteomes" id="UP001159042"/>
    </source>
</evidence>
<evidence type="ECO:0000313" key="1">
    <source>
        <dbReference type="EMBL" id="KAJ8917592.1"/>
    </source>
</evidence>